<dbReference type="AlphaFoldDB" id="A0A2V3ZXG6"/>
<dbReference type="Gene3D" id="3.20.20.240">
    <property type="entry name" value="Methylmalonyl-CoA mutase"/>
    <property type="match status" value="1"/>
</dbReference>
<dbReference type="GO" id="GO:0046872">
    <property type="term" value="F:metal ion binding"/>
    <property type="evidence" value="ECO:0007669"/>
    <property type="project" value="InterPro"/>
</dbReference>
<evidence type="ECO:0000256" key="6">
    <source>
        <dbReference type="ARBA" id="ARBA00023285"/>
    </source>
</evidence>
<comment type="caution">
    <text evidence="8">The sequence shown here is derived from an EMBL/GenBank/DDBJ whole genome shotgun (WGS) entry which is preliminary data.</text>
</comment>
<evidence type="ECO:0000259" key="7">
    <source>
        <dbReference type="Pfam" id="PF01642"/>
    </source>
</evidence>
<dbReference type="InterPro" id="IPR058549">
    <property type="entry name" value="MeMalonylCoA_mutase_a/b_site"/>
</dbReference>
<keyword evidence="5" id="KW-0413">Isomerase</keyword>
<sequence length="621" mass="69374">MADNKLFSEFAPQSTQEWIDKITKDLKGADFDRKLVWRTNEGFNVQPFYRLENMEDKMYMNTYPGDFPYVRGNKKDNNDWFIRQDIIVEDVKAANAKALDVLNKGIDSLGFVLNWKSLSKDELATLLEGVYMDCVEVNFEKSHGSVELIKNLQAIATEKGIALDKVQGGVAIDILGGYSTCGKFCTSEENSYNYLKEAVEAAKELPNFKVVAVGGRLFNNSGSSIVEELGFSLAAGAEYISKLMEAGLSIEEIAPKIRFNFATSSKYFMEIAKLRAGRMLWAYILKEFGASEEMCKMFIHGETSDWNKTVYDPYVNMLRTQTEAMSSVLGGLDSYTVKPFNSVYEDTTEFSERIARNQQLLLKEESHFGKIADPAAGSYYIESLTESISEEAWKLFLEVQEKGGYLAAFKAGFIQETIKATAQKRDMAVATRKENFLGTNQFPNFGEVAEKELDAALFEAYDKTEANAECETLKPYRGAQAFEAMRYKTDVYAKENGRPKVMMFPIGNLNMRKARGQFACNFFACAGFEVEDHNGFTSVEEGVKFVTEKNAKIVVVCSSDDEYATIAPEVYEALKGKATVVVAGAPACAEELKAKGVENFINVKSNVLETLKAYQADLGIK</sequence>
<dbReference type="PANTHER" id="PTHR48101:SF1">
    <property type="entry name" value="METHYLMALONYL-COA MUTASE, LARGE SUBUNIT"/>
    <property type="match status" value="1"/>
</dbReference>
<comment type="cofactor">
    <cofactor evidence="1">
        <name>adenosylcob(III)alamin</name>
        <dbReference type="ChEBI" id="CHEBI:18408"/>
    </cofactor>
</comment>
<keyword evidence="6" id="KW-0170">Cobalt</keyword>
<dbReference type="EMBL" id="QFLI01000005">
    <property type="protein sequence ID" value="PXY00943.1"/>
    <property type="molecule type" value="Genomic_DNA"/>
</dbReference>
<comment type="similarity">
    <text evidence="2">Belongs to the methylmalonyl-CoA mutase family.</text>
</comment>
<dbReference type="EC" id="5.4.99.2" evidence="3"/>
<accession>A0A2V3ZXG6</accession>
<dbReference type="InterPro" id="IPR016176">
    <property type="entry name" value="Cbl-dep_enz_cat"/>
</dbReference>
<dbReference type="InterPro" id="IPR006099">
    <property type="entry name" value="MeMalonylCoA_mutase_a/b_cat"/>
</dbReference>
<evidence type="ECO:0000256" key="3">
    <source>
        <dbReference type="ARBA" id="ARBA00012398"/>
    </source>
</evidence>
<evidence type="ECO:0000256" key="1">
    <source>
        <dbReference type="ARBA" id="ARBA00001922"/>
    </source>
</evidence>
<feature type="domain" description="Methylmalonyl-CoA mutase alpha/beta chain catalytic" evidence="7">
    <location>
        <begin position="39"/>
        <end position="111"/>
    </location>
</feature>
<organism evidence="8 9">
    <name type="scientific">Marinifilum breve</name>
    <dbReference type="NCBI Taxonomy" id="2184082"/>
    <lineage>
        <taxon>Bacteria</taxon>
        <taxon>Pseudomonadati</taxon>
        <taxon>Bacteroidota</taxon>
        <taxon>Bacteroidia</taxon>
        <taxon>Marinilabiliales</taxon>
        <taxon>Marinifilaceae</taxon>
    </lineage>
</organism>
<dbReference type="OrthoDB" id="9762378at2"/>
<dbReference type="Gene3D" id="3.40.50.280">
    <property type="entry name" value="Cobalamin-binding domain"/>
    <property type="match status" value="1"/>
</dbReference>
<dbReference type="GO" id="GO:0031419">
    <property type="term" value="F:cobalamin binding"/>
    <property type="evidence" value="ECO:0007669"/>
    <property type="project" value="UniProtKB-KW"/>
</dbReference>
<keyword evidence="9" id="KW-1185">Reference proteome</keyword>
<gene>
    <name evidence="8" type="ORF">DF185_13685</name>
</gene>
<feature type="domain" description="Methylmalonyl-CoA mutase alpha/beta chain catalytic" evidence="7">
    <location>
        <begin position="121"/>
        <end position="478"/>
    </location>
</feature>
<evidence type="ECO:0000256" key="2">
    <source>
        <dbReference type="ARBA" id="ARBA00008465"/>
    </source>
</evidence>
<dbReference type="Pfam" id="PF01642">
    <property type="entry name" value="MM_CoA_mutase"/>
    <property type="match status" value="2"/>
</dbReference>
<dbReference type="PANTHER" id="PTHR48101">
    <property type="entry name" value="METHYLMALONYL-COA MUTASE, MITOCHONDRIAL-RELATED"/>
    <property type="match status" value="1"/>
</dbReference>
<dbReference type="Proteomes" id="UP000248079">
    <property type="component" value="Unassembled WGS sequence"/>
</dbReference>
<reference evidence="8 9" key="1">
    <citation type="submission" date="2018-05" db="EMBL/GenBank/DDBJ databases">
        <title>Marinifilum breve JC075T sp. nov., a marine bacterium isolated from Yongle Blue Hole in the South China Sea.</title>
        <authorList>
            <person name="Fu T."/>
        </authorList>
    </citation>
    <scope>NUCLEOTIDE SEQUENCE [LARGE SCALE GENOMIC DNA]</scope>
    <source>
        <strain evidence="8 9">JC075</strain>
    </source>
</reference>
<dbReference type="RefSeq" id="WP_110361308.1">
    <property type="nucleotide sequence ID" value="NZ_QFLI01000005.1"/>
</dbReference>
<dbReference type="SUPFAM" id="SSF51703">
    <property type="entry name" value="Cobalamin (vitamin B12)-dependent enzymes"/>
    <property type="match status" value="1"/>
</dbReference>
<evidence type="ECO:0000256" key="5">
    <source>
        <dbReference type="ARBA" id="ARBA00023235"/>
    </source>
</evidence>
<proteinExistence type="inferred from homology"/>
<dbReference type="SUPFAM" id="SSF52242">
    <property type="entry name" value="Cobalamin (vitamin B12)-binding domain"/>
    <property type="match status" value="1"/>
</dbReference>
<dbReference type="InterPro" id="IPR036724">
    <property type="entry name" value="Cobalamin-bd_sf"/>
</dbReference>
<dbReference type="CDD" id="cd03677">
    <property type="entry name" value="MM_CoA_mutase_beta"/>
    <property type="match status" value="1"/>
</dbReference>
<dbReference type="GO" id="GO:0016866">
    <property type="term" value="F:intramolecular transferase activity"/>
    <property type="evidence" value="ECO:0007669"/>
    <property type="project" value="InterPro"/>
</dbReference>
<evidence type="ECO:0000313" key="8">
    <source>
        <dbReference type="EMBL" id="PXY00943.1"/>
    </source>
</evidence>
<dbReference type="PROSITE" id="PS00544">
    <property type="entry name" value="METMALONYL_COA_MUTASE"/>
    <property type="match status" value="1"/>
</dbReference>
<name>A0A2V3ZXG6_9BACT</name>
<evidence type="ECO:0000256" key="4">
    <source>
        <dbReference type="ARBA" id="ARBA00022628"/>
    </source>
</evidence>
<keyword evidence="4" id="KW-0846">Cobalamin</keyword>
<evidence type="ECO:0000313" key="9">
    <source>
        <dbReference type="Proteomes" id="UP000248079"/>
    </source>
</evidence>
<protein>
    <recommendedName>
        <fullName evidence="3">methylmalonyl-CoA mutase</fullName>
        <ecNumber evidence="3">5.4.99.2</ecNumber>
    </recommendedName>
</protein>